<comment type="similarity">
    <text evidence="5">Belongs to the CIMIP2 family.</text>
</comment>
<gene>
    <name evidence="7" type="ORF">AFUS01_LOCUS45204</name>
</gene>
<dbReference type="Pfam" id="PF10629">
    <property type="entry name" value="CMI2B-like"/>
    <property type="match status" value="1"/>
</dbReference>
<feature type="domain" description="Ciliary microtubule inner protein 2A-C-like" evidence="6">
    <location>
        <begin position="21"/>
        <end position="53"/>
    </location>
</feature>
<organism evidence="7 8">
    <name type="scientific">Allacma fusca</name>
    <dbReference type="NCBI Taxonomy" id="39272"/>
    <lineage>
        <taxon>Eukaryota</taxon>
        <taxon>Metazoa</taxon>
        <taxon>Ecdysozoa</taxon>
        <taxon>Arthropoda</taxon>
        <taxon>Hexapoda</taxon>
        <taxon>Collembola</taxon>
        <taxon>Symphypleona</taxon>
        <taxon>Sminthuridae</taxon>
        <taxon>Allacma</taxon>
    </lineage>
</organism>
<dbReference type="GO" id="GO:0005930">
    <property type="term" value="C:axoneme"/>
    <property type="evidence" value="ECO:0007669"/>
    <property type="project" value="UniProtKB-SubCell"/>
</dbReference>
<dbReference type="PANTHER" id="PTHR22146:SF8">
    <property type="entry name" value="PROTEIN FAM166B"/>
    <property type="match status" value="1"/>
</dbReference>
<evidence type="ECO:0000313" key="7">
    <source>
        <dbReference type="EMBL" id="CAG7835889.1"/>
    </source>
</evidence>
<dbReference type="Proteomes" id="UP000708208">
    <property type="component" value="Unassembled WGS sequence"/>
</dbReference>
<keyword evidence="2" id="KW-0963">Cytoplasm</keyword>
<evidence type="ECO:0000259" key="6">
    <source>
        <dbReference type="Pfam" id="PF10629"/>
    </source>
</evidence>
<evidence type="ECO:0000256" key="1">
    <source>
        <dbReference type="ARBA" id="ARBA00004430"/>
    </source>
</evidence>
<dbReference type="OrthoDB" id="2019884at2759"/>
<keyword evidence="3" id="KW-0206">Cytoskeleton</keyword>
<dbReference type="InterPro" id="IPR018902">
    <property type="entry name" value="CMI2A-C-like_dom"/>
</dbReference>
<dbReference type="EMBL" id="CAJVCH010570789">
    <property type="protein sequence ID" value="CAG7835889.1"/>
    <property type="molecule type" value="Genomic_DNA"/>
</dbReference>
<reference evidence="7" key="1">
    <citation type="submission" date="2021-06" db="EMBL/GenBank/DDBJ databases">
        <authorList>
            <person name="Hodson N. C."/>
            <person name="Mongue J. A."/>
            <person name="Jaron S. K."/>
        </authorList>
    </citation>
    <scope>NUCLEOTIDE SEQUENCE</scope>
</reference>
<comment type="caution">
    <text evidence="7">The sequence shown here is derived from an EMBL/GenBank/DDBJ whole genome shotgun (WGS) entry which is preliminary data.</text>
</comment>
<name>A0A8J2PWK1_9HEXA</name>
<proteinExistence type="inferred from homology"/>
<evidence type="ECO:0000256" key="2">
    <source>
        <dbReference type="ARBA" id="ARBA00022490"/>
    </source>
</evidence>
<sequence length="339" mass="37856">MNCVATPLQASTNLSALATPEPHYIPGYLGHVPQAKYRPGNTYGMTTHRVLLDPCIHMSPRSMLSNMHPEYCTDDFGRPGIGADPLLNAQMALVKSRVNSFGRQQYLADMTPGYTGYIPRFQTILGHTYSPACNRALAAFETEQWRDRLFSKELEALDGWRFCYKTKPWESPEIQRTGGDLQEFARSPCCQQPKFLRNDVQCSTRAGTCGCGGDENKGKNSKSCCGCDNLLNFTILSKGKTSCCYGDRRMWGIATDTILNRTAGDIIPKQNAFMVSRPPIERIQQIYRGCEGLMPNYTGHVPGEQFRIGRAYTPSTRNAKRALDPASHKPLCYPPSFKI</sequence>
<dbReference type="PANTHER" id="PTHR22146">
    <property type="entry name" value="CAT EYE SYNDROME CRITICAL REGION PROTEIN 6"/>
    <property type="match status" value="1"/>
</dbReference>
<comment type="subcellular location">
    <subcellularLocation>
        <location evidence="1">Cytoplasm</location>
        <location evidence="1">Cytoskeleton</location>
        <location evidence="1">Cilium axoneme</location>
    </subcellularLocation>
</comment>
<evidence type="ECO:0000256" key="5">
    <source>
        <dbReference type="ARBA" id="ARBA00035661"/>
    </source>
</evidence>
<protein>
    <recommendedName>
        <fullName evidence="6">Ciliary microtubule inner protein 2A-C-like domain-containing protein</fullName>
    </recommendedName>
</protein>
<keyword evidence="8" id="KW-1185">Reference proteome</keyword>
<evidence type="ECO:0000256" key="4">
    <source>
        <dbReference type="ARBA" id="ARBA00023273"/>
    </source>
</evidence>
<evidence type="ECO:0000256" key="3">
    <source>
        <dbReference type="ARBA" id="ARBA00023212"/>
    </source>
</evidence>
<dbReference type="GO" id="GO:0015630">
    <property type="term" value="C:microtubule cytoskeleton"/>
    <property type="evidence" value="ECO:0007669"/>
    <property type="project" value="UniProtKB-ARBA"/>
</dbReference>
<dbReference type="AlphaFoldDB" id="A0A8J2PWK1"/>
<accession>A0A8J2PWK1</accession>
<keyword evidence="4" id="KW-0966">Cell projection</keyword>
<evidence type="ECO:0000313" key="8">
    <source>
        <dbReference type="Proteomes" id="UP000708208"/>
    </source>
</evidence>